<sequence>MTTIHDDLGSLDDWLLQRGIEKAEREVSIEDQLIPQTVKGLGQPYVYLYATVIFDGEVGNGGLQQFFENASGALAPTVRDALREMTLSHYASLMTQVINAFGLDYPVNQWARITTIEKDPVLQELLERSGDAIDVWSSEFILARTHYAKKHNLMK</sequence>
<feature type="domain" description="DNA mimic protein DMP19 C-terminal" evidence="1">
    <location>
        <begin position="45"/>
        <end position="133"/>
    </location>
</feature>
<evidence type="ECO:0000259" key="1">
    <source>
        <dbReference type="Pfam" id="PF14300"/>
    </source>
</evidence>
<gene>
    <name evidence="2" type="ORF">FFM53_007925</name>
</gene>
<organism evidence="2 3">
    <name type="scientific">Rhizobium indicum</name>
    <dbReference type="NCBI Taxonomy" id="2583231"/>
    <lineage>
        <taxon>Bacteria</taxon>
        <taxon>Pseudomonadati</taxon>
        <taxon>Pseudomonadota</taxon>
        <taxon>Alphaproteobacteria</taxon>
        <taxon>Hyphomicrobiales</taxon>
        <taxon>Rhizobiaceae</taxon>
        <taxon>Rhizobium/Agrobacterium group</taxon>
        <taxon>Rhizobium</taxon>
    </lineage>
</organism>
<reference evidence="2 3" key="1">
    <citation type="submission" date="2020-05" db="EMBL/GenBank/DDBJ databases">
        <title>Genome sequences of pea root nodulating Rhizobium spp.</title>
        <authorList>
            <person name="Rahi P."/>
        </authorList>
    </citation>
    <scope>NUCLEOTIDE SEQUENCE [LARGE SCALE GENOMIC DNA]</scope>
    <source>
        <strain evidence="3">JKLM 12A2</strain>
    </source>
</reference>
<name>A0ABX6PBG9_9HYPH</name>
<dbReference type="Gene3D" id="1.20.1420.60">
    <property type="match status" value="1"/>
</dbReference>
<protein>
    <submittedName>
        <fullName evidence="2">DUF4375 domain-containing protein</fullName>
    </submittedName>
</protein>
<evidence type="ECO:0000313" key="2">
    <source>
        <dbReference type="EMBL" id="QKK16323.1"/>
    </source>
</evidence>
<accession>A0ABX6PBG9</accession>
<evidence type="ECO:0000313" key="3">
    <source>
        <dbReference type="Proteomes" id="UP000305673"/>
    </source>
</evidence>
<keyword evidence="3" id="KW-1185">Reference proteome</keyword>
<dbReference type="Proteomes" id="UP000305673">
    <property type="component" value="Chromosome"/>
</dbReference>
<dbReference type="Pfam" id="PF14300">
    <property type="entry name" value="DMP19"/>
    <property type="match status" value="1"/>
</dbReference>
<proteinExistence type="predicted"/>
<dbReference type="InterPro" id="IPR025402">
    <property type="entry name" value="DMP19_C"/>
</dbReference>
<dbReference type="RefSeq" id="WP_138387941.1">
    <property type="nucleotide sequence ID" value="NZ_CP054021.1"/>
</dbReference>
<dbReference type="EMBL" id="CP054021">
    <property type="protein sequence ID" value="QKK16323.1"/>
    <property type="molecule type" value="Genomic_DNA"/>
</dbReference>